<organism evidence="2 3">
    <name type="scientific">Pseudomonas brassicae</name>
    <dbReference type="NCBI Taxonomy" id="2708063"/>
    <lineage>
        <taxon>Bacteria</taxon>
        <taxon>Pseudomonadati</taxon>
        <taxon>Pseudomonadota</taxon>
        <taxon>Gammaproteobacteria</taxon>
        <taxon>Pseudomonadales</taxon>
        <taxon>Pseudomonadaceae</taxon>
        <taxon>Pseudomonas</taxon>
    </lineage>
</organism>
<dbReference type="InterPro" id="IPR011991">
    <property type="entry name" value="ArsR-like_HTH"/>
</dbReference>
<comment type="caution">
    <text evidence="2">The sequence shown here is derived from an EMBL/GenBank/DDBJ whole genome shotgun (WGS) entry which is preliminary data.</text>
</comment>
<sequence length="63" mass="6665">MHTPPTIDHEQSDALAALCKASGDPLRLKVLRALASDSFGVLELAQIFAVGQSGMSHHLKVLA</sequence>
<dbReference type="Gene3D" id="1.10.10.10">
    <property type="entry name" value="Winged helix-like DNA-binding domain superfamily/Winged helix DNA-binding domain"/>
    <property type="match status" value="1"/>
</dbReference>
<dbReference type="CDD" id="cd00090">
    <property type="entry name" value="HTH_ARSR"/>
    <property type="match status" value="1"/>
</dbReference>
<dbReference type="Pfam" id="PF12840">
    <property type="entry name" value="HTH_20"/>
    <property type="match status" value="1"/>
</dbReference>
<evidence type="ECO:0000259" key="1">
    <source>
        <dbReference type="PROSITE" id="PS50987"/>
    </source>
</evidence>
<gene>
    <name evidence="2" type="ORF">G3435_22365</name>
</gene>
<dbReference type="InterPro" id="IPR001845">
    <property type="entry name" value="HTH_ArsR_DNA-bd_dom"/>
</dbReference>
<dbReference type="Proteomes" id="UP000480410">
    <property type="component" value="Unassembled WGS sequence"/>
</dbReference>
<evidence type="ECO:0000313" key="2">
    <source>
        <dbReference type="EMBL" id="NER61952.1"/>
    </source>
</evidence>
<dbReference type="AlphaFoldDB" id="A0A6M0CWW2"/>
<dbReference type="SUPFAM" id="SSF46785">
    <property type="entry name" value="Winged helix' DNA-binding domain"/>
    <property type="match status" value="1"/>
</dbReference>
<dbReference type="PROSITE" id="PS50987">
    <property type="entry name" value="HTH_ARSR_2"/>
    <property type="match status" value="1"/>
</dbReference>
<accession>A0A6M0CWW2</accession>
<dbReference type="EMBL" id="JAAHBV010000591">
    <property type="protein sequence ID" value="NER61952.1"/>
    <property type="molecule type" value="Genomic_DNA"/>
</dbReference>
<name>A0A6M0CWW2_9PSED</name>
<proteinExistence type="predicted"/>
<reference evidence="2 3" key="1">
    <citation type="submission" date="2020-02" db="EMBL/GenBank/DDBJ databases">
        <title>Broccoli isolated Pseudomonas sp.</title>
        <authorList>
            <person name="Fujikawa T."/>
            <person name="Sawada H."/>
        </authorList>
    </citation>
    <scope>NUCLEOTIDE SEQUENCE [LARGE SCALE GENOMIC DNA]</scope>
    <source>
        <strain evidence="2 3">MAFF212428</strain>
    </source>
</reference>
<dbReference type="PRINTS" id="PR00778">
    <property type="entry name" value="HTHARSR"/>
</dbReference>
<dbReference type="GO" id="GO:0003700">
    <property type="term" value="F:DNA-binding transcription factor activity"/>
    <property type="evidence" value="ECO:0007669"/>
    <property type="project" value="InterPro"/>
</dbReference>
<protein>
    <submittedName>
        <fullName evidence="2">Winged helix-turn-helix transcriptional regulator</fullName>
    </submittedName>
</protein>
<feature type="domain" description="HTH arsR-type" evidence="1">
    <location>
        <begin position="7"/>
        <end position="63"/>
    </location>
</feature>
<evidence type="ECO:0000313" key="3">
    <source>
        <dbReference type="Proteomes" id="UP000480410"/>
    </source>
</evidence>
<dbReference type="InterPro" id="IPR036388">
    <property type="entry name" value="WH-like_DNA-bd_sf"/>
</dbReference>
<feature type="non-terminal residue" evidence="2">
    <location>
        <position position="63"/>
    </location>
</feature>
<dbReference type="InterPro" id="IPR036390">
    <property type="entry name" value="WH_DNA-bd_sf"/>
</dbReference>